<evidence type="ECO:0000313" key="1">
    <source>
        <dbReference type="EMBL" id="EJU01090.1"/>
    </source>
</evidence>
<dbReference type="EMBL" id="JH795865">
    <property type="protein sequence ID" value="EJU01090.1"/>
    <property type="molecule type" value="Genomic_DNA"/>
</dbReference>
<accession>M5FYW0</accession>
<organism evidence="1 2">
    <name type="scientific">Dacryopinax primogenitus (strain DJM 731)</name>
    <name type="common">Brown rot fungus</name>
    <dbReference type="NCBI Taxonomy" id="1858805"/>
    <lineage>
        <taxon>Eukaryota</taxon>
        <taxon>Fungi</taxon>
        <taxon>Dikarya</taxon>
        <taxon>Basidiomycota</taxon>
        <taxon>Agaricomycotina</taxon>
        <taxon>Dacrymycetes</taxon>
        <taxon>Dacrymycetales</taxon>
        <taxon>Dacrymycetaceae</taxon>
        <taxon>Dacryopinax</taxon>
    </lineage>
</organism>
<evidence type="ECO:0000313" key="2">
    <source>
        <dbReference type="Proteomes" id="UP000030653"/>
    </source>
</evidence>
<sequence>MYGSRAIDLHHIQGTIPRPLPSPGVHKLPALIYATLGPARLNVFADVISFSLYAPALRRLRMRTIMWSWHPL</sequence>
<dbReference type="STRING" id="1858805.M5FYW0"/>
<dbReference type="HOGENOM" id="CLU_2729094_0_0_1"/>
<dbReference type="OrthoDB" id="3232608at2759"/>
<proteinExistence type="predicted"/>
<reference evidence="1 2" key="1">
    <citation type="journal article" date="2012" name="Science">
        <title>The Paleozoic origin of enzymatic lignin decomposition reconstructed from 31 fungal genomes.</title>
        <authorList>
            <person name="Floudas D."/>
            <person name="Binder M."/>
            <person name="Riley R."/>
            <person name="Barry K."/>
            <person name="Blanchette R.A."/>
            <person name="Henrissat B."/>
            <person name="Martinez A.T."/>
            <person name="Otillar R."/>
            <person name="Spatafora J.W."/>
            <person name="Yadav J.S."/>
            <person name="Aerts A."/>
            <person name="Benoit I."/>
            <person name="Boyd A."/>
            <person name="Carlson A."/>
            <person name="Copeland A."/>
            <person name="Coutinho P.M."/>
            <person name="de Vries R.P."/>
            <person name="Ferreira P."/>
            <person name="Findley K."/>
            <person name="Foster B."/>
            <person name="Gaskell J."/>
            <person name="Glotzer D."/>
            <person name="Gorecki P."/>
            <person name="Heitman J."/>
            <person name="Hesse C."/>
            <person name="Hori C."/>
            <person name="Igarashi K."/>
            <person name="Jurgens J.A."/>
            <person name="Kallen N."/>
            <person name="Kersten P."/>
            <person name="Kohler A."/>
            <person name="Kuees U."/>
            <person name="Kumar T.K.A."/>
            <person name="Kuo A."/>
            <person name="LaButti K."/>
            <person name="Larrondo L.F."/>
            <person name="Lindquist E."/>
            <person name="Ling A."/>
            <person name="Lombard V."/>
            <person name="Lucas S."/>
            <person name="Lundell T."/>
            <person name="Martin R."/>
            <person name="McLaughlin D.J."/>
            <person name="Morgenstern I."/>
            <person name="Morin E."/>
            <person name="Murat C."/>
            <person name="Nagy L.G."/>
            <person name="Nolan M."/>
            <person name="Ohm R.A."/>
            <person name="Patyshakuliyeva A."/>
            <person name="Rokas A."/>
            <person name="Ruiz-Duenas F.J."/>
            <person name="Sabat G."/>
            <person name="Salamov A."/>
            <person name="Samejima M."/>
            <person name="Schmutz J."/>
            <person name="Slot J.C."/>
            <person name="St John F."/>
            <person name="Stenlid J."/>
            <person name="Sun H."/>
            <person name="Sun S."/>
            <person name="Syed K."/>
            <person name="Tsang A."/>
            <person name="Wiebenga A."/>
            <person name="Young D."/>
            <person name="Pisabarro A."/>
            <person name="Eastwood D.C."/>
            <person name="Martin F."/>
            <person name="Cullen D."/>
            <person name="Grigoriev I.V."/>
            <person name="Hibbett D.S."/>
        </authorList>
    </citation>
    <scope>NUCLEOTIDE SEQUENCE [LARGE SCALE GENOMIC DNA]</scope>
    <source>
        <strain evidence="1 2">DJM-731 SS1</strain>
    </source>
</reference>
<dbReference type="AlphaFoldDB" id="M5FYW0"/>
<name>M5FYW0_DACPD</name>
<dbReference type="Proteomes" id="UP000030653">
    <property type="component" value="Unassembled WGS sequence"/>
</dbReference>
<dbReference type="RefSeq" id="XP_040627987.1">
    <property type="nucleotide sequence ID" value="XM_040772993.1"/>
</dbReference>
<keyword evidence="2" id="KW-1185">Reference proteome</keyword>
<gene>
    <name evidence="1" type="ORF">DACRYDRAFT_22877</name>
</gene>
<protein>
    <submittedName>
        <fullName evidence="1">Uncharacterized protein</fullName>
    </submittedName>
</protein>
<feature type="non-terminal residue" evidence="1">
    <location>
        <position position="72"/>
    </location>
</feature>
<dbReference type="GeneID" id="63688055"/>